<comment type="caution">
    <text evidence="8">The sequence shown here is derived from an EMBL/GenBank/DDBJ whole genome shotgun (WGS) entry which is preliminary data.</text>
</comment>
<dbReference type="EMBL" id="VIIS01001398">
    <property type="protein sequence ID" value="KAF0299020.1"/>
    <property type="molecule type" value="Genomic_DNA"/>
</dbReference>
<dbReference type="InterPro" id="IPR051689">
    <property type="entry name" value="Sterol_desaturase/TMEM195"/>
</dbReference>
<evidence type="ECO:0000313" key="8">
    <source>
        <dbReference type="EMBL" id="KAF0299020.1"/>
    </source>
</evidence>
<dbReference type="GO" id="GO:0008610">
    <property type="term" value="P:lipid biosynthetic process"/>
    <property type="evidence" value="ECO:0007669"/>
    <property type="project" value="InterPro"/>
</dbReference>
<dbReference type="AlphaFoldDB" id="A0A6A4W5Q0"/>
<dbReference type="Pfam" id="PF04116">
    <property type="entry name" value="FA_hydroxylase"/>
    <property type="match status" value="2"/>
</dbReference>
<accession>A0A6A4W5Q0</accession>
<proteinExistence type="predicted"/>
<dbReference type="OrthoDB" id="6354873at2759"/>
<evidence type="ECO:0000256" key="6">
    <source>
        <dbReference type="ARBA" id="ARBA00023136"/>
    </source>
</evidence>
<evidence type="ECO:0000256" key="2">
    <source>
        <dbReference type="ARBA" id="ARBA00022692"/>
    </source>
</evidence>
<evidence type="ECO:0000313" key="9">
    <source>
        <dbReference type="Proteomes" id="UP000440578"/>
    </source>
</evidence>
<name>A0A6A4W5Q0_AMPAM</name>
<evidence type="ECO:0000256" key="1">
    <source>
        <dbReference type="ARBA" id="ARBA00004127"/>
    </source>
</evidence>
<dbReference type="PANTHER" id="PTHR21624">
    <property type="entry name" value="STEROL DESATURASE-RELATED PROTEIN"/>
    <property type="match status" value="1"/>
</dbReference>
<evidence type="ECO:0000256" key="3">
    <source>
        <dbReference type="ARBA" id="ARBA00022989"/>
    </source>
</evidence>
<organism evidence="8 9">
    <name type="scientific">Amphibalanus amphitrite</name>
    <name type="common">Striped barnacle</name>
    <name type="synonym">Balanus amphitrite</name>
    <dbReference type="NCBI Taxonomy" id="1232801"/>
    <lineage>
        <taxon>Eukaryota</taxon>
        <taxon>Metazoa</taxon>
        <taxon>Ecdysozoa</taxon>
        <taxon>Arthropoda</taxon>
        <taxon>Crustacea</taxon>
        <taxon>Multicrustacea</taxon>
        <taxon>Cirripedia</taxon>
        <taxon>Thoracica</taxon>
        <taxon>Thoracicalcarea</taxon>
        <taxon>Balanomorpha</taxon>
        <taxon>Balanoidea</taxon>
        <taxon>Balanidae</taxon>
        <taxon>Amphibalaninae</taxon>
        <taxon>Amphibalanus</taxon>
    </lineage>
</organism>
<keyword evidence="4" id="KW-0560">Oxidoreductase</keyword>
<dbReference type="InterPro" id="IPR006694">
    <property type="entry name" value="Fatty_acid_hydroxylase"/>
</dbReference>
<evidence type="ECO:0000256" key="4">
    <source>
        <dbReference type="ARBA" id="ARBA00023002"/>
    </source>
</evidence>
<feature type="domain" description="Fatty acid hydroxylase" evidence="7">
    <location>
        <begin position="151"/>
        <end position="191"/>
    </location>
</feature>
<reference evidence="8 9" key="1">
    <citation type="submission" date="2019-07" db="EMBL/GenBank/DDBJ databases">
        <title>Draft genome assembly of a fouling barnacle, Amphibalanus amphitrite (Darwin, 1854): The first reference genome for Thecostraca.</title>
        <authorList>
            <person name="Kim W."/>
        </authorList>
    </citation>
    <scope>NUCLEOTIDE SEQUENCE [LARGE SCALE GENOMIC DNA]</scope>
    <source>
        <strain evidence="8">SNU_AA5</strain>
        <tissue evidence="8">Soma without cirri and trophi</tissue>
    </source>
</reference>
<protein>
    <submittedName>
        <fullName evidence="8">Alkylglycerol monooxygenase</fullName>
    </submittedName>
</protein>
<keyword evidence="6" id="KW-0472">Membrane</keyword>
<keyword evidence="5" id="KW-0443">Lipid metabolism</keyword>
<feature type="domain" description="Fatty acid hydroxylase" evidence="7">
    <location>
        <begin position="102"/>
        <end position="145"/>
    </location>
</feature>
<keyword evidence="2" id="KW-0812">Transmembrane</keyword>
<evidence type="ECO:0000256" key="5">
    <source>
        <dbReference type="ARBA" id="ARBA00023098"/>
    </source>
</evidence>
<keyword evidence="3" id="KW-1133">Transmembrane helix</keyword>
<dbReference type="GO" id="GO:0005506">
    <property type="term" value="F:iron ion binding"/>
    <property type="evidence" value="ECO:0007669"/>
    <property type="project" value="InterPro"/>
</dbReference>
<dbReference type="Proteomes" id="UP000440578">
    <property type="component" value="Unassembled WGS sequence"/>
</dbReference>
<gene>
    <name evidence="8" type="primary">agmo_2</name>
    <name evidence="8" type="ORF">FJT64_000376</name>
</gene>
<keyword evidence="8" id="KW-0503">Monooxygenase</keyword>
<comment type="subcellular location">
    <subcellularLocation>
        <location evidence="1">Endomembrane system</location>
        <topology evidence="1">Multi-pass membrane protein</topology>
    </subcellularLocation>
</comment>
<dbReference type="GO" id="GO:0006643">
    <property type="term" value="P:membrane lipid metabolic process"/>
    <property type="evidence" value="ECO:0007669"/>
    <property type="project" value="TreeGrafter"/>
</dbReference>
<dbReference type="GO" id="GO:0005783">
    <property type="term" value="C:endoplasmic reticulum"/>
    <property type="evidence" value="ECO:0007669"/>
    <property type="project" value="TreeGrafter"/>
</dbReference>
<sequence>MLGMFYIRNVTASFVPPLERPPSYLSQALPWFLMLVFLEAVFLRLKGRQWDLSDAAVSSSQGLAQEAVRYTLRGCEGWAYVYIWQHYRWFDVPWDSPVSFWFTMLAVDLGYYWFHRASHEVNLVWASHQVHHSSEYYNLSTALRTVVKSLGPLEHVLNTPSHHRVHHGSNVKYLDKNYAGVLIIWDRLFGTFCWEEETPTYGLVHNIESYNLWTIQLAHFRWIASDVPQQLVRCALALVSLAWLGGQYPAAAVTAGRAVLAGSMLLWLGAVSLGDGKAKAKTQ</sequence>
<dbReference type="GO" id="GO:0050479">
    <property type="term" value="F:glyceryl-ether monooxygenase activity"/>
    <property type="evidence" value="ECO:0007669"/>
    <property type="project" value="TreeGrafter"/>
</dbReference>
<evidence type="ECO:0000259" key="7">
    <source>
        <dbReference type="Pfam" id="PF04116"/>
    </source>
</evidence>
<dbReference type="GO" id="GO:0016020">
    <property type="term" value="C:membrane"/>
    <property type="evidence" value="ECO:0007669"/>
    <property type="project" value="GOC"/>
</dbReference>
<keyword evidence="9" id="KW-1185">Reference proteome</keyword>
<dbReference type="PANTHER" id="PTHR21624:SF1">
    <property type="entry name" value="ALKYLGLYCEROL MONOOXYGENASE"/>
    <property type="match status" value="1"/>
</dbReference>